<organism evidence="15 16">
    <name type="scientific">Myodes glareolus</name>
    <name type="common">Bank vole</name>
    <name type="synonym">Clethrionomys glareolus</name>
    <dbReference type="NCBI Taxonomy" id="447135"/>
    <lineage>
        <taxon>Eukaryota</taxon>
        <taxon>Metazoa</taxon>
        <taxon>Chordata</taxon>
        <taxon>Craniata</taxon>
        <taxon>Vertebrata</taxon>
        <taxon>Euteleostomi</taxon>
        <taxon>Mammalia</taxon>
        <taxon>Eutheria</taxon>
        <taxon>Euarchontoglires</taxon>
        <taxon>Glires</taxon>
        <taxon>Rodentia</taxon>
        <taxon>Myomorpha</taxon>
        <taxon>Muroidea</taxon>
        <taxon>Cricetidae</taxon>
        <taxon>Arvicolinae</taxon>
        <taxon>Myodes</taxon>
    </lineage>
</organism>
<dbReference type="PROSITE" id="PS50157">
    <property type="entry name" value="ZINC_FINGER_C2H2_2"/>
    <property type="match status" value="3"/>
</dbReference>
<dbReference type="FunFam" id="3.30.160.60:FF:001097">
    <property type="entry name" value="IKAROS family zinc finger 5"/>
    <property type="match status" value="1"/>
</dbReference>
<evidence type="ECO:0000259" key="14">
    <source>
        <dbReference type="PROSITE" id="PS50157"/>
    </source>
</evidence>
<feature type="region of interest" description="Disordered" evidence="13">
    <location>
        <begin position="281"/>
        <end position="330"/>
    </location>
</feature>
<sequence length="401" mass="44889">MAEKRVEPQDFLKNFREYLSQQTRQVNELAWDLAEQARDPCLPSLPGDGDALDGSPPVLMLDDLGRTLDGKLQCPYCSYASERAERLLEHTRIHTGEKPHRCHLCPFASAYKRYLEAHMRSHTGEKPYKCELCAYRCNYRSNLSHHQRRRHNLLSLTGPRASLSSVKMWGGLQNKSSVAGGKGRMLIALGPPSGVVQKPDYLSDFPHKILDVQNDLFDSMDKPSLYALPRDPEELLLLDNPLNQMSALARHLSSLPPENQNRVSADVDFSLDENPFMIQQPSAQGSVPQSSPMVLESHPSSFSHRDGSPFAGPSIQPSGRTTSTSILGNSQPSTPALTLLAEDPQLLHHCQHCDTYFADNVLYTIHMGCHGYDSPFRCNVCGYNCKNKYDFACHFARGQHN</sequence>
<feature type="domain" description="C2H2-type" evidence="14">
    <location>
        <begin position="128"/>
        <end position="151"/>
    </location>
</feature>
<comment type="caution">
    <text evidence="15">The sequence shown here is derived from an EMBL/GenBank/DDBJ whole genome shotgun (WGS) entry which is preliminary data.</text>
</comment>
<keyword evidence="8" id="KW-0539">Nucleus</keyword>
<proteinExistence type="inferred from homology"/>
<feature type="compositionally biased region" description="Polar residues" evidence="13">
    <location>
        <begin position="281"/>
        <end position="302"/>
    </location>
</feature>
<dbReference type="InterPro" id="IPR050589">
    <property type="entry name" value="Ikaros_C2H2-ZF"/>
</dbReference>
<keyword evidence="3" id="KW-0677">Repeat</keyword>
<dbReference type="InterPro" id="IPR013087">
    <property type="entry name" value="Znf_C2H2_type"/>
</dbReference>
<dbReference type="GO" id="GO:0000978">
    <property type="term" value="F:RNA polymerase II cis-regulatory region sequence-specific DNA binding"/>
    <property type="evidence" value="ECO:0007669"/>
    <property type="project" value="TreeGrafter"/>
</dbReference>
<evidence type="ECO:0000256" key="7">
    <source>
        <dbReference type="ARBA" id="ARBA00023163"/>
    </source>
</evidence>
<protein>
    <recommendedName>
        <fullName evidence="10">Zinc finger protein Pegasus</fullName>
    </recommendedName>
    <alternativeName>
        <fullName evidence="11">Ikaros family zinc finger protein 5</fullName>
    </alternativeName>
</protein>
<comment type="subcellular location">
    <subcellularLocation>
        <location evidence="1">Nucleus</location>
    </subcellularLocation>
</comment>
<accession>A0AAW0IGK0</accession>
<gene>
    <name evidence="15" type="ORF">U0070_012523</name>
</gene>
<keyword evidence="5" id="KW-0862">Zinc</keyword>
<keyword evidence="16" id="KW-1185">Reference proteome</keyword>
<evidence type="ECO:0000256" key="8">
    <source>
        <dbReference type="ARBA" id="ARBA00023242"/>
    </source>
</evidence>
<dbReference type="SMART" id="SM00355">
    <property type="entry name" value="ZnF_C2H2"/>
    <property type="match status" value="5"/>
</dbReference>
<dbReference type="PANTHER" id="PTHR24404">
    <property type="entry name" value="ZINC FINGER PROTEIN"/>
    <property type="match status" value="1"/>
</dbReference>
<evidence type="ECO:0000256" key="4">
    <source>
        <dbReference type="ARBA" id="ARBA00022771"/>
    </source>
</evidence>
<evidence type="ECO:0000256" key="13">
    <source>
        <dbReference type="SAM" id="MobiDB-lite"/>
    </source>
</evidence>
<keyword evidence="4 12" id="KW-0863">Zinc-finger</keyword>
<keyword evidence="2" id="KW-0479">Metal-binding</keyword>
<feature type="domain" description="C2H2-type" evidence="14">
    <location>
        <begin position="72"/>
        <end position="99"/>
    </location>
</feature>
<dbReference type="AlphaFoldDB" id="A0AAW0IGK0"/>
<name>A0AAW0IGK0_MYOGA</name>
<dbReference type="Proteomes" id="UP001488838">
    <property type="component" value="Unassembled WGS sequence"/>
</dbReference>
<evidence type="ECO:0000256" key="1">
    <source>
        <dbReference type="ARBA" id="ARBA00004123"/>
    </source>
</evidence>
<dbReference type="InterPro" id="IPR036236">
    <property type="entry name" value="Znf_C2H2_sf"/>
</dbReference>
<feature type="domain" description="C2H2-type" evidence="14">
    <location>
        <begin position="100"/>
        <end position="127"/>
    </location>
</feature>
<keyword evidence="7" id="KW-0804">Transcription</keyword>
<comment type="similarity">
    <text evidence="9">Belongs to the Ikaros C2H2-type zinc-finger protein family.</text>
</comment>
<reference evidence="15 16" key="1">
    <citation type="journal article" date="2023" name="bioRxiv">
        <title>Conserved and derived expression patterns and positive selection on dental genes reveal complex evolutionary context of ever-growing rodent molars.</title>
        <authorList>
            <person name="Calamari Z.T."/>
            <person name="Song A."/>
            <person name="Cohen E."/>
            <person name="Akter M."/>
            <person name="Roy R.D."/>
            <person name="Hallikas O."/>
            <person name="Christensen M.M."/>
            <person name="Li P."/>
            <person name="Marangoni P."/>
            <person name="Jernvall J."/>
            <person name="Klein O.D."/>
        </authorList>
    </citation>
    <scope>NUCLEOTIDE SEQUENCE [LARGE SCALE GENOMIC DNA]</scope>
    <source>
        <strain evidence="15">V071</strain>
    </source>
</reference>
<dbReference type="Gene3D" id="3.30.160.60">
    <property type="entry name" value="Classic Zinc Finger"/>
    <property type="match status" value="3"/>
</dbReference>
<dbReference type="GO" id="GO:0005634">
    <property type="term" value="C:nucleus"/>
    <property type="evidence" value="ECO:0007669"/>
    <property type="project" value="UniProtKB-SubCell"/>
</dbReference>
<evidence type="ECO:0000256" key="2">
    <source>
        <dbReference type="ARBA" id="ARBA00022723"/>
    </source>
</evidence>
<evidence type="ECO:0000256" key="5">
    <source>
        <dbReference type="ARBA" id="ARBA00022833"/>
    </source>
</evidence>
<keyword evidence="6" id="KW-0238">DNA-binding</keyword>
<dbReference type="GO" id="GO:0008270">
    <property type="term" value="F:zinc ion binding"/>
    <property type="evidence" value="ECO:0007669"/>
    <property type="project" value="UniProtKB-KW"/>
</dbReference>
<evidence type="ECO:0000256" key="12">
    <source>
        <dbReference type="PROSITE-ProRule" id="PRU00042"/>
    </source>
</evidence>
<dbReference type="EMBL" id="JBBHLL010000134">
    <property type="protein sequence ID" value="KAK7813518.1"/>
    <property type="molecule type" value="Genomic_DNA"/>
</dbReference>
<dbReference type="PANTHER" id="PTHR24404:SF55">
    <property type="entry name" value="ZINC FINGER PROTEIN PEGASUS"/>
    <property type="match status" value="1"/>
</dbReference>
<evidence type="ECO:0000313" key="15">
    <source>
        <dbReference type="EMBL" id="KAK7813518.1"/>
    </source>
</evidence>
<dbReference type="FunFam" id="3.30.160.60:FF:000614">
    <property type="entry name" value="Zinc finger protein 142"/>
    <property type="match status" value="1"/>
</dbReference>
<evidence type="ECO:0000313" key="16">
    <source>
        <dbReference type="Proteomes" id="UP001488838"/>
    </source>
</evidence>
<evidence type="ECO:0000256" key="11">
    <source>
        <dbReference type="ARBA" id="ARBA00043251"/>
    </source>
</evidence>
<dbReference type="PROSITE" id="PS00028">
    <property type="entry name" value="ZINC_FINGER_C2H2_1"/>
    <property type="match status" value="3"/>
</dbReference>
<evidence type="ECO:0000256" key="6">
    <source>
        <dbReference type="ARBA" id="ARBA00023125"/>
    </source>
</evidence>
<dbReference type="SUPFAM" id="SSF57667">
    <property type="entry name" value="beta-beta-alpha zinc fingers"/>
    <property type="match status" value="3"/>
</dbReference>
<dbReference type="GO" id="GO:0006357">
    <property type="term" value="P:regulation of transcription by RNA polymerase II"/>
    <property type="evidence" value="ECO:0007669"/>
    <property type="project" value="TreeGrafter"/>
</dbReference>
<feature type="compositionally biased region" description="Polar residues" evidence="13">
    <location>
        <begin position="315"/>
        <end position="330"/>
    </location>
</feature>
<dbReference type="FunFam" id="3.30.160.60:FF:000402">
    <property type="entry name" value="IKAROS family zinc finger 5"/>
    <property type="match status" value="1"/>
</dbReference>
<dbReference type="GO" id="GO:0003700">
    <property type="term" value="F:DNA-binding transcription factor activity"/>
    <property type="evidence" value="ECO:0007669"/>
    <property type="project" value="TreeGrafter"/>
</dbReference>
<evidence type="ECO:0000256" key="3">
    <source>
        <dbReference type="ARBA" id="ARBA00022737"/>
    </source>
</evidence>
<evidence type="ECO:0000256" key="10">
    <source>
        <dbReference type="ARBA" id="ARBA00040442"/>
    </source>
</evidence>
<evidence type="ECO:0000256" key="9">
    <source>
        <dbReference type="ARBA" id="ARBA00038390"/>
    </source>
</evidence>